<keyword evidence="2" id="KW-0812">Transmembrane</keyword>
<evidence type="ECO:0000313" key="3">
    <source>
        <dbReference type="EMBL" id="KAG0290499.1"/>
    </source>
</evidence>
<protein>
    <submittedName>
        <fullName evidence="3">Uncharacterized protein</fullName>
    </submittedName>
</protein>
<feature type="transmembrane region" description="Helical" evidence="2">
    <location>
        <begin position="81"/>
        <end position="99"/>
    </location>
</feature>
<reference evidence="3" key="1">
    <citation type="journal article" date="2020" name="Fungal Divers.">
        <title>Resolving the Mortierellaceae phylogeny through synthesis of multi-gene phylogenetics and phylogenomics.</title>
        <authorList>
            <person name="Vandepol N."/>
            <person name="Liber J."/>
            <person name="Desiro A."/>
            <person name="Na H."/>
            <person name="Kennedy M."/>
            <person name="Barry K."/>
            <person name="Grigoriev I.V."/>
            <person name="Miller A.N."/>
            <person name="O'Donnell K."/>
            <person name="Stajich J.E."/>
            <person name="Bonito G."/>
        </authorList>
    </citation>
    <scope>NUCLEOTIDE SEQUENCE</scope>
    <source>
        <strain evidence="3">NVP60</strain>
    </source>
</reference>
<dbReference type="EMBL" id="JAAAIN010002737">
    <property type="protein sequence ID" value="KAG0290499.1"/>
    <property type="molecule type" value="Genomic_DNA"/>
</dbReference>
<dbReference type="AlphaFoldDB" id="A0A9P6QRL2"/>
<sequence length="103" mass="11605">MMANSAREGEEEDKDEDHHEDGHEESDHFCSGICLPRSQFFQTSVICSNTMARDALVTFDSVKEDIGQGEDIVHKDRLSKAVGYLCFIIAFLAAIYSALKYLR</sequence>
<keyword evidence="2" id="KW-0472">Membrane</keyword>
<evidence type="ECO:0000256" key="2">
    <source>
        <dbReference type="SAM" id="Phobius"/>
    </source>
</evidence>
<comment type="caution">
    <text evidence="3">The sequence shown here is derived from an EMBL/GenBank/DDBJ whole genome shotgun (WGS) entry which is preliminary data.</text>
</comment>
<evidence type="ECO:0000256" key="1">
    <source>
        <dbReference type="SAM" id="MobiDB-lite"/>
    </source>
</evidence>
<dbReference type="OrthoDB" id="199599at2759"/>
<proteinExistence type="predicted"/>
<name>A0A9P6QRL2_9FUNG</name>
<keyword evidence="4" id="KW-1185">Reference proteome</keyword>
<feature type="compositionally biased region" description="Basic and acidic residues" evidence="1">
    <location>
        <begin position="16"/>
        <end position="28"/>
    </location>
</feature>
<feature type="region of interest" description="Disordered" evidence="1">
    <location>
        <begin position="1"/>
        <end position="28"/>
    </location>
</feature>
<accession>A0A9P6QRL2</accession>
<dbReference type="Proteomes" id="UP000823405">
    <property type="component" value="Unassembled WGS sequence"/>
</dbReference>
<organism evidence="3 4">
    <name type="scientific">Linnemannia gamsii</name>
    <dbReference type="NCBI Taxonomy" id="64522"/>
    <lineage>
        <taxon>Eukaryota</taxon>
        <taxon>Fungi</taxon>
        <taxon>Fungi incertae sedis</taxon>
        <taxon>Mucoromycota</taxon>
        <taxon>Mortierellomycotina</taxon>
        <taxon>Mortierellomycetes</taxon>
        <taxon>Mortierellales</taxon>
        <taxon>Mortierellaceae</taxon>
        <taxon>Linnemannia</taxon>
    </lineage>
</organism>
<keyword evidence="2" id="KW-1133">Transmembrane helix</keyword>
<gene>
    <name evidence="3" type="ORF">BGZ97_006157</name>
</gene>
<evidence type="ECO:0000313" key="4">
    <source>
        <dbReference type="Proteomes" id="UP000823405"/>
    </source>
</evidence>